<proteinExistence type="predicted"/>
<keyword evidence="6" id="KW-0732">Signal</keyword>
<protein>
    <recommendedName>
        <fullName evidence="7">FAD-binding domain-containing protein</fullName>
    </recommendedName>
</protein>
<dbReference type="Gene3D" id="3.50.50.60">
    <property type="entry name" value="FAD/NAD(P)-binding domain"/>
    <property type="match status" value="1"/>
</dbReference>
<dbReference type="GO" id="GO:0004497">
    <property type="term" value="F:monooxygenase activity"/>
    <property type="evidence" value="ECO:0007669"/>
    <property type="project" value="UniProtKB-KW"/>
</dbReference>
<dbReference type="InterPro" id="IPR002938">
    <property type="entry name" value="FAD-bd"/>
</dbReference>
<dbReference type="SUPFAM" id="SSF51905">
    <property type="entry name" value="FAD/NAD(P)-binding domain"/>
    <property type="match status" value="1"/>
</dbReference>
<evidence type="ECO:0000256" key="1">
    <source>
        <dbReference type="ARBA" id="ARBA00022630"/>
    </source>
</evidence>
<evidence type="ECO:0000313" key="9">
    <source>
        <dbReference type="Proteomes" id="UP001153618"/>
    </source>
</evidence>
<accession>A0A9W4HTP5</accession>
<feature type="transmembrane region" description="Helical" evidence="5">
    <location>
        <begin position="393"/>
        <end position="412"/>
    </location>
</feature>
<feature type="signal peptide" evidence="6">
    <location>
        <begin position="1"/>
        <end position="19"/>
    </location>
</feature>
<comment type="caution">
    <text evidence="8">The sequence shown here is derived from an EMBL/GenBank/DDBJ whole genome shotgun (WGS) entry which is preliminary data.</text>
</comment>
<dbReference type="PANTHER" id="PTHR46972">
    <property type="entry name" value="MONOOXYGENASE ASQM-RELATED"/>
    <property type="match status" value="1"/>
</dbReference>
<dbReference type="Proteomes" id="UP001153618">
    <property type="component" value="Unassembled WGS sequence"/>
</dbReference>
<dbReference type="GO" id="GO:0071949">
    <property type="term" value="F:FAD binding"/>
    <property type="evidence" value="ECO:0007669"/>
    <property type="project" value="InterPro"/>
</dbReference>
<evidence type="ECO:0000256" key="2">
    <source>
        <dbReference type="ARBA" id="ARBA00022827"/>
    </source>
</evidence>
<dbReference type="Pfam" id="PF01494">
    <property type="entry name" value="FAD_binding_3"/>
    <property type="match status" value="1"/>
</dbReference>
<keyword evidence="9" id="KW-1185">Reference proteome</keyword>
<evidence type="ECO:0000313" key="8">
    <source>
        <dbReference type="EMBL" id="CAG8128084.1"/>
    </source>
</evidence>
<keyword evidence="5" id="KW-1133">Transmembrane helix</keyword>
<evidence type="ECO:0000256" key="5">
    <source>
        <dbReference type="SAM" id="Phobius"/>
    </source>
</evidence>
<name>A0A9W4HTP5_PENOL</name>
<feature type="chain" id="PRO_5040975703" description="FAD-binding domain-containing protein" evidence="6">
    <location>
        <begin position="20"/>
        <end position="416"/>
    </location>
</feature>
<keyword evidence="4" id="KW-0503">Monooxygenase</keyword>
<keyword evidence="3" id="KW-0560">Oxidoreductase</keyword>
<evidence type="ECO:0000256" key="6">
    <source>
        <dbReference type="SAM" id="SignalP"/>
    </source>
</evidence>
<keyword evidence="5" id="KW-0812">Transmembrane</keyword>
<dbReference type="AlphaFoldDB" id="A0A9W4HTP5"/>
<evidence type="ECO:0000256" key="4">
    <source>
        <dbReference type="ARBA" id="ARBA00023033"/>
    </source>
</evidence>
<dbReference type="EMBL" id="CAJVOS010000027">
    <property type="protein sequence ID" value="CAG8128084.1"/>
    <property type="molecule type" value="Genomic_DNA"/>
</dbReference>
<evidence type="ECO:0000259" key="7">
    <source>
        <dbReference type="Pfam" id="PF01494"/>
    </source>
</evidence>
<dbReference type="PRINTS" id="PR00420">
    <property type="entry name" value="RNGMNOXGNASE"/>
</dbReference>
<evidence type="ECO:0000256" key="3">
    <source>
        <dbReference type="ARBA" id="ARBA00023002"/>
    </source>
</evidence>
<reference evidence="8" key="1">
    <citation type="submission" date="2021-07" db="EMBL/GenBank/DDBJ databases">
        <authorList>
            <person name="Branca A.L. A."/>
        </authorList>
    </citation>
    <scope>NUCLEOTIDE SEQUENCE</scope>
</reference>
<keyword evidence="2" id="KW-0274">FAD</keyword>
<keyword evidence="1" id="KW-0285">Flavoprotein</keyword>
<keyword evidence="5" id="KW-0472">Membrane</keyword>
<gene>
    <name evidence="8" type="ORF">POLS_LOCUS5432</name>
</gene>
<feature type="domain" description="FAD-binding" evidence="7">
    <location>
        <begin position="5"/>
        <end position="327"/>
    </location>
</feature>
<sequence length="416" mass="46198">MPSIRIAIVGAGPVGLLLARLLLDNPGVDVTVFESDQSPSVRGQGGSLDLHPTTGIAALKEAGLYEEFLKRVRFDGEALIICDKNLIPYVNLPRAEENTSRGRPEIDRSSLREMLLHSVPPEMIRWGWRLRSIDSQHRVVFDQGTESGFDLIVGADGAWSKTRQLLSSQTPIYSGIAGISFTIPEAEERAPKGYEMVNRGSVFAYSDGKGITAQQAGDGSLDISAWYVQREDWRDHAAHDISTAQGARTQVVENYQDWDSRLIDFVRQGERPVARSLYMLPVGWKWKHRSGVTLIGDAAHVMTPFAGEGVNLGMQDALLLSRAILKASKSSDPTFQLPAQIKTFEAGLFVRARKTAELTRDMMQWWFFTDGSPRSVVEKVVIRITAFHQSGPLASAAFPFFAAGVYAYYFGFKWFH</sequence>
<dbReference type="InterPro" id="IPR036188">
    <property type="entry name" value="FAD/NAD-bd_sf"/>
</dbReference>
<organism evidence="8 9">
    <name type="scientific">Penicillium olsonii</name>
    <dbReference type="NCBI Taxonomy" id="99116"/>
    <lineage>
        <taxon>Eukaryota</taxon>
        <taxon>Fungi</taxon>
        <taxon>Dikarya</taxon>
        <taxon>Ascomycota</taxon>
        <taxon>Pezizomycotina</taxon>
        <taxon>Eurotiomycetes</taxon>
        <taxon>Eurotiomycetidae</taxon>
        <taxon>Eurotiales</taxon>
        <taxon>Aspergillaceae</taxon>
        <taxon>Penicillium</taxon>
    </lineage>
</organism>
<dbReference type="OrthoDB" id="655030at2759"/>
<dbReference type="PANTHER" id="PTHR46972:SF1">
    <property type="entry name" value="FAD DEPENDENT OXIDOREDUCTASE DOMAIN-CONTAINING PROTEIN"/>
    <property type="match status" value="1"/>
</dbReference>